<evidence type="ECO:0000256" key="4">
    <source>
        <dbReference type="ARBA" id="ARBA00022989"/>
    </source>
</evidence>
<keyword evidence="3 6" id="KW-0812">Transmembrane</keyword>
<reference evidence="8" key="1">
    <citation type="submission" date="2020-11" db="EMBL/GenBank/DDBJ databases">
        <title>Sequencing the genomes of 1000 actinobacteria strains.</title>
        <authorList>
            <person name="Klenk H.-P."/>
        </authorList>
    </citation>
    <scope>NUCLEOTIDE SEQUENCE</scope>
    <source>
        <strain evidence="8">DSM 26152</strain>
    </source>
</reference>
<evidence type="ECO:0000256" key="5">
    <source>
        <dbReference type="ARBA" id="ARBA00023136"/>
    </source>
</evidence>
<keyword evidence="2" id="KW-1003">Cell membrane</keyword>
<dbReference type="AlphaFoldDB" id="A0A931D4B4"/>
<evidence type="ECO:0000256" key="2">
    <source>
        <dbReference type="ARBA" id="ARBA00022475"/>
    </source>
</evidence>
<evidence type="ECO:0000256" key="1">
    <source>
        <dbReference type="ARBA" id="ARBA00004651"/>
    </source>
</evidence>
<dbReference type="GO" id="GO:0005886">
    <property type="term" value="C:plasma membrane"/>
    <property type="evidence" value="ECO:0007669"/>
    <property type="project" value="UniProtKB-SubCell"/>
</dbReference>
<keyword evidence="4 6" id="KW-1133">Transmembrane helix</keyword>
<dbReference type="Proteomes" id="UP000625033">
    <property type="component" value="Unassembled WGS sequence"/>
</dbReference>
<dbReference type="PANTHER" id="PTHR35007">
    <property type="entry name" value="INTEGRAL MEMBRANE PROTEIN-RELATED"/>
    <property type="match status" value="1"/>
</dbReference>
<evidence type="ECO:0000256" key="3">
    <source>
        <dbReference type="ARBA" id="ARBA00022692"/>
    </source>
</evidence>
<dbReference type="InterPro" id="IPR018076">
    <property type="entry name" value="T2SS_GspF_dom"/>
</dbReference>
<keyword evidence="9" id="KW-1185">Reference proteome</keyword>
<evidence type="ECO:0000259" key="7">
    <source>
        <dbReference type="Pfam" id="PF00482"/>
    </source>
</evidence>
<protein>
    <recommendedName>
        <fullName evidence="7">Type II secretion system protein GspF domain-containing protein</fullName>
    </recommendedName>
</protein>
<feature type="transmembrane region" description="Helical" evidence="6">
    <location>
        <begin position="20"/>
        <end position="41"/>
    </location>
</feature>
<accession>A0A931D4B4</accession>
<feature type="transmembrane region" description="Helical" evidence="6">
    <location>
        <begin position="170"/>
        <end position="192"/>
    </location>
</feature>
<name>A0A931D4B4_9MICC</name>
<gene>
    <name evidence="8" type="ORF">IW252_000931</name>
</gene>
<comment type="subcellular location">
    <subcellularLocation>
        <location evidence="1">Cell membrane</location>
        <topology evidence="1">Multi-pass membrane protein</topology>
    </subcellularLocation>
</comment>
<evidence type="ECO:0000313" key="8">
    <source>
        <dbReference type="EMBL" id="MBG6084164.1"/>
    </source>
</evidence>
<evidence type="ECO:0000313" key="9">
    <source>
        <dbReference type="Proteomes" id="UP000625033"/>
    </source>
</evidence>
<comment type="caution">
    <text evidence="8">The sequence shown here is derived from an EMBL/GenBank/DDBJ whole genome shotgun (WGS) entry which is preliminary data.</text>
</comment>
<dbReference type="Pfam" id="PF00482">
    <property type="entry name" value="T2SSF"/>
    <property type="match status" value="1"/>
</dbReference>
<proteinExistence type="predicted"/>
<sequence>MGRALVVEPPSTPAGHGMMAVVATVLAALAVWVWATPPGAFARDRRRTGLRGPMLPDRSAQRTARPVETGLLLELAASLLEAGQPVPSLLAHLGDVVPQGEQLTRVGRALELGLSWERAWAGTDARLIQLARALGFAHSSGAAAAQLIRRAAVEQRRAEAREAQLQAARLAVRLVVPLGLCALPAFICWGIVPLVVSMMPDL</sequence>
<keyword evidence="5 6" id="KW-0472">Membrane</keyword>
<dbReference type="EMBL" id="JADOTZ010000001">
    <property type="protein sequence ID" value="MBG6084164.1"/>
    <property type="molecule type" value="Genomic_DNA"/>
</dbReference>
<evidence type="ECO:0000256" key="6">
    <source>
        <dbReference type="SAM" id="Phobius"/>
    </source>
</evidence>
<dbReference type="PANTHER" id="PTHR35007:SF3">
    <property type="entry name" value="POSSIBLE CONSERVED ALANINE RICH MEMBRANE PROTEIN"/>
    <property type="match status" value="1"/>
</dbReference>
<feature type="domain" description="Type II secretion system protein GspF" evidence="7">
    <location>
        <begin position="73"/>
        <end position="188"/>
    </location>
</feature>
<organism evidence="8 9">
    <name type="scientific">Zhihengliuella flava</name>
    <dbReference type="NCBI Taxonomy" id="1285193"/>
    <lineage>
        <taxon>Bacteria</taxon>
        <taxon>Bacillati</taxon>
        <taxon>Actinomycetota</taxon>
        <taxon>Actinomycetes</taxon>
        <taxon>Micrococcales</taxon>
        <taxon>Micrococcaceae</taxon>
        <taxon>Zhihengliuella</taxon>
    </lineage>
</organism>